<keyword evidence="5 9" id="KW-0175">Coiled coil</keyword>
<evidence type="ECO:0000256" key="10">
    <source>
        <dbReference type="SAM" id="MobiDB-lite"/>
    </source>
</evidence>
<dbReference type="InterPro" id="IPR000048">
    <property type="entry name" value="IQ_motif_EF-hand-BS"/>
</dbReference>
<dbReference type="Gene3D" id="3.10.20.90">
    <property type="entry name" value="Phosphatidylinositol 3-kinase Catalytic Subunit, Chain A, domain 1"/>
    <property type="match status" value="1"/>
</dbReference>
<dbReference type="GO" id="GO:0003779">
    <property type="term" value="F:actin binding"/>
    <property type="evidence" value="ECO:0007669"/>
    <property type="project" value="UniProtKB-KW"/>
</dbReference>
<dbReference type="EMBL" id="JAWQEG010000841">
    <property type="protein sequence ID" value="KAK3884845.1"/>
    <property type="molecule type" value="Genomic_DNA"/>
</dbReference>
<proteinExistence type="inferred from homology"/>
<keyword evidence="6 8" id="KW-0518">Myosin</keyword>
<dbReference type="PANTHER" id="PTHR22692:SF26">
    <property type="entry name" value="SH3 DOMAIN-CONTAINING PROTEIN"/>
    <property type="match status" value="1"/>
</dbReference>
<comment type="similarity">
    <text evidence="8">Belongs to the TRAFAC class myosin-kinesin ATPase superfamily. Myosin family.</text>
</comment>
<accession>A0AAE1KWY1</accession>
<comment type="subcellular location">
    <subcellularLocation>
        <location evidence="1">Cytoplasm</location>
    </subcellularLocation>
</comment>
<feature type="domain" description="Myosin motor" evidence="12">
    <location>
        <begin position="1"/>
        <end position="387"/>
    </location>
</feature>
<evidence type="ECO:0000313" key="13">
    <source>
        <dbReference type="EMBL" id="KAK3884845.1"/>
    </source>
</evidence>
<dbReference type="InterPro" id="IPR027417">
    <property type="entry name" value="P-loop_NTPase"/>
</dbReference>
<evidence type="ECO:0000256" key="2">
    <source>
        <dbReference type="ARBA" id="ARBA00022490"/>
    </source>
</evidence>
<keyword evidence="2" id="KW-0963">Cytoplasm</keyword>
<dbReference type="Pfam" id="PF00063">
    <property type="entry name" value="Myosin_head"/>
    <property type="match status" value="1"/>
</dbReference>
<dbReference type="PRINTS" id="PR00193">
    <property type="entry name" value="MYOSINHEAVY"/>
</dbReference>
<feature type="domain" description="MyTH4" evidence="11">
    <location>
        <begin position="568"/>
        <end position="717"/>
    </location>
</feature>
<dbReference type="Gene3D" id="6.20.240.20">
    <property type="match status" value="1"/>
</dbReference>
<feature type="region of interest" description="Disordered" evidence="10">
    <location>
        <begin position="1168"/>
        <end position="1194"/>
    </location>
</feature>
<dbReference type="InterPro" id="IPR000857">
    <property type="entry name" value="MyTH4_dom"/>
</dbReference>
<dbReference type="Gene3D" id="1.20.5.190">
    <property type="match status" value="2"/>
</dbReference>
<dbReference type="SMART" id="SM00139">
    <property type="entry name" value="MyTH4"/>
    <property type="match status" value="1"/>
</dbReference>
<name>A0AAE1KWY1_PETCI</name>
<dbReference type="GO" id="GO:0005737">
    <property type="term" value="C:cytoplasm"/>
    <property type="evidence" value="ECO:0007669"/>
    <property type="project" value="UniProtKB-SubCell"/>
</dbReference>
<protein>
    <recommendedName>
        <fullName evidence="15">Myosin XV</fullName>
    </recommendedName>
</protein>
<feature type="coiled-coil region" evidence="9">
    <location>
        <begin position="460"/>
        <end position="494"/>
    </location>
</feature>
<keyword evidence="8" id="KW-0009">Actin-binding</keyword>
<dbReference type="SMART" id="SM00015">
    <property type="entry name" value="IQ"/>
    <property type="match status" value="3"/>
</dbReference>
<evidence type="ECO:0000313" key="14">
    <source>
        <dbReference type="Proteomes" id="UP001286313"/>
    </source>
</evidence>
<keyword evidence="14" id="KW-1185">Reference proteome</keyword>
<reference evidence="13" key="1">
    <citation type="submission" date="2023-10" db="EMBL/GenBank/DDBJ databases">
        <title>Genome assemblies of two species of porcelain crab, Petrolisthes cinctipes and Petrolisthes manimaculis (Anomura: Porcellanidae).</title>
        <authorList>
            <person name="Angst P."/>
        </authorList>
    </citation>
    <scope>NUCLEOTIDE SEQUENCE</scope>
    <source>
        <strain evidence="13">PB745_01</strain>
        <tissue evidence="13">Gill</tissue>
    </source>
</reference>
<gene>
    <name evidence="13" type="ORF">Pcinc_010904</name>
</gene>
<evidence type="ECO:0000259" key="12">
    <source>
        <dbReference type="PROSITE" id="PS51456"/>
    </source>
</evidence>
<dbReference type="Gene3D" id="3.40.850.10">
    <property type="entry name" value="Kinesin motor domain"/>
    <property type="match status" value="1"/>
</dbReference>
<evidence type="ECO:0000259" key="11">
    <source>
        <dbReference type="PROSITE" id="PS51016"/>
    </source>
</evidence>
<feature type="compositionally biased region" description="Gly residues" evidence="10">
    <location>
        <begin position="1033"/>
        <end position="1046"/>
    </location>
</feature>
<feature type="region of interest" description="Actin-binding" evidence="8">
    <location>
        <begin position="249"/>
        <end position="271"/>
    </location>
</feature>
<evidence type="ECO:0000256" key="7">
    <source>
        <dbReference type="ARBA" id="ARBA00023175"/>
    </source>
</evidence>
<dbReference type="InterPro" id="IPR051567">
    <property type="entry name" value="Unconventional_Myosin_ATPase"/>
</dbReference>
<feature type="region of interest" description="Disordered" evidence="10">
    <location>
        <begin position="1031"/>
        <end position="1051"/>
    </location>
</feature>
<dbReference type="PROSITE" id="PS51016">
    <property type="entry name" value="MYTH4"/>
    <property type="match status" value="1"/>
</dbReference>
<dbReference type="Proteomes" id="UP001286313">
    <property type="component" value="Unassembled WGS sequence"/>
</dbReference>
<dbReference type="PANTHER" id="PTHR22692">
    <property type="entry name" value="MYOSIN VII, XV"/>
    <property type="match status" value="1"/>
</dbReference>
<evidence type="ECO:0000256" key="3">
    <source>
        <dbReference type="ARBA" id="ARBA00022741"/>
    </source>
</evidence>
<comment type="caution">
    <text evidence="13">The sequence shown here is derived from an EMBL/GenBank/DDBJ whole genome shotgun (WGS) entry which is preliminary data.</text>
</comment>
<dbReference type="Gene3D" id="1.25.40.530">
    <property type="entry name" value="MyTH4 domain"/>
    <property type="match status" value="2"/>
</dbReference>
<dbReference type="InterPro" id="IPR001609">
    <property type="entry name" value="Myosin_head_motor_dom-like"/>
</dbReference>
<dbReference type="GO" id="GO:0016459">
    <property type="term" value="C:myosin complex"/>
    <property type="evidence" value="ECO:0007669"/>
    <property type="project" value="UniProtKB-KW"/>
</dbReference>
<evidence type="ECO:0000256" key="9">
    <source>
        <dbReference type="SAM" id="Coils"/>
    </source>
</evidence>
<organism evidence="13 14">
    <name type="scientific">Petrolisthes cinctipes</name>
    <name type="common">Flat porcelain crab</name>
    <dbReference type="NCBI Taxonomy" id="88211"/>
    <lineage>
        <taxon>Eukaryota</taxon>
        <taxon>Metazoa</taxon>
        <taxon>Ecdysozoa</taxon>
        <taxon>Arthropoda</taxon>
        <taxon>Crustacea</taxon>
        <taxon>Multicrustacea</taxon>
        <taxon>Malacostraca</taxon>
        <taxon>Eumalacostraca</taxon>
        <taxon>Eucarida</taxon>
        <taxon>Decapoda</taxon>
        <taxon>Pleocyemata</taxon>
        <taxon>Anomura</taxon>
        <taxon>Galatheoidea</taxon>
        <taxon>Porcellanidae</taxon>
        <taxon>Petrolisthes</taxon>
    </lineage>
</organism>
<dbReference type="Pfam" id="PF00784">
    <property type="entry name" value="MyTH4"/>
    <property type="match status" value="1"/>
</dbReference>
<dbReference type="PROSITE" id="PS50096">
    <property type="entry name" value="IQ"/>
    <property type="match status" value="3"/>
</dbReference>
<feature type="compositionally biased region" description="Gly residues" evidence="10">
    <location>
        <begin position="875"/>
        <end position="893"/>
    </location>
</feature>
<feature type="compositionally biased region" description="Low complexity" evidence="10">
    <location>
        <begin position="1236"/>
        <end position="1245"/>
    </location>
</feature>
<keyword evidence="7" id="KW-0505">Motor protein</keyword>
<dbReference type="SMART" id="SM00242">
    <property type="entry name" value="MYSc"/>
    <property type="match status" value="1"/>
</dbReference>
<dbReference type="GO" id="GO:0003774">
    <property type="term" value="F:cytoskeletal motor activity"/>
    <property type="evidence" value="ECO:0007669"/>
    <property type="project" value="InterPro"/>
</dbReference>
<keyword evidence="3" id="KW-0547">Nucleotide-binding</keyword>
<dbReference type="InterPro" id="IPR036961">
    <property type="entry name" value="Kinesin_motor_dom_sf"/>
</dbReference>
<sequence>EARNDRVFTPLNIDQALDARDAVAKALYSSLFSWLVRRVNSIIHKGARKTHISILDIFGFEVFKENSFEQLCINYANEKLQFHFNKHIFKLEQQEYAKEKIDWQNIEYQDNLPVIELIARKPVGLLHLLDDESNFPKATDHSYLEKCHYNHALNELYSRPRMSCMEFGIKHYAGQVWYSVEGFLDKNRDTLRNDVVELLISSKLPMLSEMFLDVRRIGSENKTLTKANGRFVTMKPRTPTVAARFNDSLTHLMESMAKCNPWFVRCVKPNTDKSPLKLDMPCVLEQLRYSGMLQTITIRQQGFPVRMKFTHFAERYRCLLPGHLPRGAPSKEVCRVVLDRSIGTTATTTTAVTTTTTTMVSRASYQLGTTKIFLKEALEQALEKERYQRLSHSVITIQRYVRGYLARRRYHTQQRSAVLIQASVRMWTARMKYITLRSAVVKIQALARGRSTRTMCIRLKEEMVRRRRVEEAARQRAEREAKQSRAEQERVQRSVAGVNHLEIPAELAFILSKLSDWEGGEGSERNVGRCNTHTQAIPTAHYSLPHDIDYHAFSKFTSIYFKSHIWGMKREPIKTPFLSKSRDADYTDSLAVFKLILRFMNDPTLSGPKETILGNYITNKGLMNERLQDEILCQLCNQTWRNDNTANAERGWLLLSNCLSVFPPSPTLFKYILKHVSDHGLNGYAGSCQRKLLSCHQRSGGVARSTPPTGLEWRANRMKTQMALAATFPDGKVGVGEVDSWTSAEEFAGRLLEERGVSESSGWSVALSIDDTMTTLVETPGLEYVMDLIGSMELPHTFPRIHNSHLYTGGNGEEGVGVCVTPVLPTLNQHQTTLIDESPVVARRTRSPPALTRKLSREALEAHDQVMSAVPEPGPRGGGGGVVGGGGGEGESGIGLSRTSALNNRYFDDKSKSRSLDNLLDSSPDLQLLGLSGSRLNDRYHSVERLSGQRGGGPGVGDLVVVNGGGSVGTDHQVTASTHDLDQLESVSQQGGTKSLSGSRTWNKYDLMEETSGVEEETKTEYSRTSSRYIKGGQAGAGRRGGGAGGWHQSARAQLERGEYIKSSAMSDTSEAPSLASHVRRVRVPSQASDVDQFLDDLFMPLISHTYPQEITPEEFDNDFDDSIALARTRQGSLRRQSLLHALQDITVLPTLSHLSTCSHLTRAIKGGGQGAAEVEPGTGTPTPTTTTTTAGVGGGGVGGGVYFHNTSPGSPTPPNTLPLYSTGGINMPGMMSTTQQQQQQQQQGQGSGVGGMNPNQIILHQQTLQRAFIQSAVAQNMQIQQHLMAQNQALQQLLTQPVPVSFQEPDQSELWSTEKATSGGIGAHMMIMDEPTGGAEALSSPIEQHKKQSNASDDVKMLHDFTNNNTSSSPPGPMVQHPPQMMMGATESPWGGLVPPPPPMPTHLHPEDVGMTGFLDPYQRAKTVRIGKWRWPPPKGQDNPQRLILPV</sequence>
<dbReference type="FunFam" id="1.20.58.530:FF:000005">
    <property type="entry name" value="unconventional myosin-IXa isoform X1"/>
    <property type="match status" value="1"/>
</dbReference>
<feature type="non-terminal residue" evidence="13">
    <location>
        <position position="1"/>
    </location>
</feature>
<dbReference type="Gene3D" id="1.20.58.530">
    <property type="match status" value="1"/>
</dbReference>
<dbReference type="InterPro" id="IPR038185">
    <property type="entry name" value="MyTH4_dom_sf"/>
</dbReference>
<feature type="region of interest" description="Disordered" evidence="10">
    <location>
        <begin position="1231"/>
        <end position="1255"/>
    </location>
</feature>
<evidence type="ECO:0000256" key="8">
    <source>
        <dbReference type="PROSITE-ProRule" id="PRU00782"/>
    </source>
</evidence>
<evidence type="ECO:0000256" key="6">
    <source>
        <dbReference type="ARBA" id="ARBA00023123"/>
    </source>
</evidence>
<evidence type="ECO:0000256" key="4">
    <source>
        <dbReference type="ARBA" id="ARBA00022840"/>
    </source>
</evidence>
<feature type="compositionally biased region" description="Low complexity" evidence="10">
    <location>
        <begin position="1177"/>
        <end position="1191"/>
    </location>
</feature>
<comment type="caution">
    <text evidence="8">Lacks conserved residue(s) required for the propagation of feature annotation.</text>
</comment>
<dbReference type="PROSITE" id="PS51456">
    <property type="entry name" value="MYOSIN_MOTOR"/>
    <property type="match status" value="1"/>
</dbReference>
<evidence type="ECO:0000256" key="5">
    <source>
        <dbReference type="ARBA" id="ARBA00023054"/>
    </source>
</evidence>
<dbReference type="SUPFAM" id="SSF52540">
    <property type="entry name" value="P-loop containing nucleoside triphosphate hydrolases"/>
    <property type="match status" value="1"/>
</dbReference>
<keyword evidence="4" id="KW-0067">ATP-binding</keyword>
<evidence type="ECO:0000256" key="1">
    <source>
        <dbReference type="ARBA" id="ARBA00004496"/>
    </source>
</evidence>
<evidence type="ECO:0008006" key="15">
    <source>
        <dbReference type="Google" id="ProtNLM"/>
    </source>
</evidence>
<dbReference type="Gene3D" id="1.20.120.720">
    <property type="entry name" value="Myosin VI head, motor domain, U50 subdomain"/>
    <property type="match status" value="1"/>
</dbReference>
<feature type="region of interest" description="Disordered" evidence="10">
    <location>
        <begin position="868"/>
        <end position="896"/>
    </location>
</feature>
<dbReference type="Pfam" id="PF00612">
    <property type="entry name" value="IQ"/>
    <property type="match status" value="2"/>
</dbReference>
<dbReference type="GO" id="GO:0005524">
    <property type="term" value="F:ATP binding"/>
    <property type="evidence" value="ECO:0007669"/>
    <property type="project" value="UniProtKB-KW"/>
</dbReference>